<dbReference type="GO" id="GO:0036503">
    <property type="term" value="P:ERAD pathway"/>
    <property type="evidence" value="ECO:0007669"/>
    <property type="project" value="UniProtKB-ARBA"/>
</dbReference>
<reference evidence="12" key="1">
    <citation type="journal article" date="2020" name="Stud. Mycol.">
        <title>101 Dothideomycetes genomes: A test case for predicting lifestyles and emergence of pathogens.</title>
        <authorList>
            <person name="Haridas S."/>
            <person name="Albert R."/>
            <person name="Binder M."/>
            <person name="Bloem J."/>
            <person name="LaButti K."/>
            <person name="Salamov A."/>
            <person name="Andreopoulos B."/>
            <person name="Baker S."/>
            <person name="Barry K."/>
            <person name="Bills G."/>
            <person name="Bluhm B."/>
            <person name="Cannon C."/>
            <person name="Castanera R."/>
            <person name="Culley D."/>
            <person name="Daum C."/>
            <person name="Ezra D."/>
            <person name="Gonzalez J."/>
            <person name="Henrissat B."/>
            <person name="Kuo A."/>
            <person name="Liang C."/>
            <person name="Lipzen A."/>
            <person name="Lutzoni F."/>
            <person name="Magnuson J."/>
            <person name="Mondo S."/>
            <person name="Nolan M."/>
            <person name="Ohm R."/>
            <person name="Pangilinan J."/>
            <person name="Park H.-J."/>
            <person name="Ramirez L."/>
            <person name="Alfaro M."/>
            <person name="Sun H."/>
            <person name="Tritt A."/>
            <person name="Yoshinaga Y."/>
            <person name="Zwiers L.-H."/>
            <person name="Turgeon B."/>
            <person name="Goodwin S."/>
            <person name="Spatafora J."/>
            <person name="Crous P."/>
            <person name="Grigoriev I."/>
        </authorList>
    </citation>
    <scope>NUCLEOTIDE SEQUENCE [LARGE SCALE GENOMIC DNA]</scope>
    <source>
        <strain evidence="12">CBS 304.66</strain>
    </source>
</reference>
<dbReference type="InterPro" id="IPR012341">
    <property type="entry name" value="6hp_glycosidase-like_sf"/>
</dbReference>
<evidence type="ECO:0000313" key="12">
    <source>
        <dbReference type="Proteomes" id="UP000800093"/>
    </source>
</evidence>
<proteinExistence type="inferred from homology"/>
<dbReference type="PANTHER" id="PTHR11742">
    <property type="entry name" value="MANNOSYL-OLIGOSACCHARIDE ALPHA-1,2-MANNOSIDASE-RELATED"/>
    <property type="match status" value="1"/>
</dbReference>
<dbReference type="GO" id="GO:0004571">
    <property type="term" value="F:mannosyl-oligosaccharide 1,2-alpha-mannosidase activity"/>
    <property type="evidence" value="ECO:0007669"/>
    <property type="project" value="InterPro"/>
</dbReference>
<organism evidence="11 12">
    <name type="scientific">Lojkania enalia</name>
    <dbReference type="NCBI Taxonomy" id="147567"/>
    <lineage>
        <taxon>Eukaryota</taxon>
        <taxon>Fungi</taxon>
        <taxon>Dikarya</taxon>
        <taxon>Ascomycota</taxon>
        <taxon>Pezizomycotina</taxon>
        <taxon>Dothideomycetes</taxon>
        <taxon>Pleosporomycetidae</taxon>
        <taxon>Pleosporales</taxon>
        <taxon>Pleosporales incertae sedis</taxon>
        <taxon>Lojkania</taxon>
    </lineage>
</organism>
<dbReference type="GO" id="GO:0005975">
    <property type="term" value="P:carbohydrate metabolic process"/>
    <property type="evidence" value="ECO:0007669"/>
    <property type="project" value="InterPro"/>
</dbReference>
<dbReference type="EC" id="3.2.1.-" evidence="9"/>
<protein>
    <recommendedName>
        <fullName evidence="9">alpha-1,2-Mannosidase</fullName>
        <ecNumber evidence="9">3.2.1.-</ecNumber>
    </recommendedName>
</protein>
<dbReference type="GO" id="GO:0016020">
    <property type="term" value="C:membrane"/>
    <property type="evidence" value="ECO:0007669"/>
    <property type="project" value="InterPro"/>
</dbReference>
<evidence type="ECO:0000256" key="4">
    <source>
        <dbReference type="ARBA" id="ARBA00022801"/>
    </source>
</evidence>
<keyword evidence="10" id="KW-0472">Membrane</keyword>
<dbReference type="InterPro" id="IPR001382">
    <property type="entry name" value="Glyco_hydro_47"/>
</dbReference>
<evidence type="ECO:0000256" key="8">
    <source>
        <dbReference type="PIRSR" id="PIRSR601382-3"/>
    </source>
</evidence>
<evidence type="ECO:0000256" key="1">
    <source>
        <dbReference type="ARBA" id="ARBA00001913"/>
    </source>
</evidence>
<keyword evidence="4 9" id="KW-0378">Hydrolase</keyword>
<evidence type="ECO:0000256" key="6">
    <source>
        <dbReference type="PIRSR" id="PIRSR601382-1"/>
    </source>
</evidence>
<feature type="active site" description="Proton donor" evidence="6">
    <location>
        <position position="225"/>
    </location>
</feature>
<dbReference type="EMBL" id="ML986674">
    <property type="protein sequence ID" value="KAF2260726.1"/>
    <property type="molecule type" value="Genomic_DNA"/>
</dbReference>
<keyword evidence="10" id="KW-1133">Transmembrane helix</keyword>
<evidence type="ECO:0000256" key="2">
    <source>
        <dbReference type="ARBA" id="ARBA00004922"/>
    </source>
</evidence>
<dbReference type="AlphaFoldDB" id="A0A9P4N6K5"/>
<dbReference type="Proteomes" id="UP000800093">
    <property type="component" value="Unassembled WGS sequence"/>
</dbReference>
<sequence length="653" mass="74819">MRTIRFTQPSWDEDTNPQLHCQKMRPRIRLPRPGPGRTLSRREKRLRNYTFIGLGIFCLLFLWSRPIDNLAVTWKEHEAWMNDKSSIKSFAAKDSYDWRKAPFHNVPDSYKKLPVGKPLTLPAVQYKFGSESSSQKKLRETRRVAVRNEFERSWQAYRKFAWTRDELMPTTGAGVDTFGGWGATLIDTLDSLWIMGFKEDFYDAVEAVAKLDFGKSDVGAISVFETTIRYLGGLLSAYDLSREQVLLEKAVQMGEMLYRAFDTPNNTPLDRLTVEAAKKEGGAGFAPESQICLAAFGSFTMEFTRLAQITGEAKYYDVVARVTKILDRAQNTTRIAGLFPIWVNSREESLSTDGSFTVGALADSTFEYFPKNFALLGGLEPVYKKLYLDSAAMIDKHLLYRPMLPDNEPGEDLLFCGEGHAQNDGRVTLDADMQHLTCFVGGFFALAGRLFENEHHVDLGAKLTEGCIYAYSSMPTGIMPEIFDAVACESRTTCPWNQTKYEVEVLRKTWGKNKDDFEATVREQRLTKGWTQLRDKRYLLRPEAIESVFVMYRITGHEEYLEHAWDMFSSIRKYTRTRFANGQLFDVTDNSSDPTPLPEDKMESFWLAETLKYFYLIFSTPDMISLDDWVFNTEAHPFRRPKLQRLVPGAGNY</sequence>
<comment type="cofactor">
    <cofactor evidence="1 7">
        <name>Ca(2+)</name>
        <dbReference type="ChEBI" id="CHEBI:29108"/>
    </cofactor>
</comment>
<evidence type="ECO:0000256" key="3">
    <source>
        <dbReference type="ARBA" id="ARBA00007658"/>
    </source>
</evidence>
<dbReference type="Gene3D" id="1.50.10.10">
    <property type="match status" value="1"/>
</dbReference>
<dbReference type="InterPro" id="IPR050749">
    <property type="entry name" value="Glycosyl_Hydrolase_47"/>
</dbReference>
<keyword evidence="12" id="KW-1185">Reference proteome</keyword>
<comment type="pathway">
    <text evidence="2">Protein modification; protein glycosylation.</text>
</comment>
<name>A0A9P4N6K5_9PLEO</name>
<keyword evidence="7" id="KW-0106">Calcium</keyword>
<evidence type="ECO:0000256" key="10">
    <source>
        <dbReference type="SAM" id="Phobius"/>
    </source>
</evidence>
<feature type="disulfide bond" evidence="8">
    <location>
        <begin position="438"/>
        <end position="467"/>
    </location>
</feature>
<keyword evidence="10" id="KW-0812">Transmembrane</keyword>
<dbReference type="GO" id="GO:0005783">
    <property type="term" value="C:endoplasmic reticulum"/>
    <property type="evidence" value="ECO:0007669"/>
    <property type="project" value="TreeGrafter"/>
</dbReference>
<feature type="active site" evidence="6">
    <location>
        <position position="363"/>
    </location>
</feature>
<dbReference type="Pfam" id="PF01532">
    <property type="entry name" value="Glyco_hydro_47"/>
    <property type="match status" value="1"/>
</dbReference>
<evidence type="ECO:0000256" key="9">
    <source>
        <dbReference type="RuleBase" id="RU361193"/>
    </source>
</evidence>
<comment type="similarity">
    <text evidence="3 9">Belongs to the glycosyl hydrolase 47 family.</text>
</comment>
<keyword evidence="7" id="KW-0479">Metal-binding</keyword>
<evidence type="ECO:0000256" key="5">
    <source>
        <dbReference type="ARBA" id="ARBA00023157"/>
    </source>
</evidence>
<feature type="binding site" evidence="7">
    <location>
        <position position="633"/>
    </location>
    <ligand>
        <name>Ca(2+)</name>
        <dbReference type="ChEBI" id="CHEBI:29108"/>
    </ligand>
</feature>
<evidence type="ECO:0000256" key="7">
    <source>
        <dbReference type="PIRSR" id="PIRSR601382-2"/>
    </source>
</evidence>
<accession>A0A9P4N6K5</accession>
<dbReference type="InterPro" id="IPR036026">
    <property type="entry name" value="Seven-hairpin_glycosidases"/>
</dbReference>
<dbReference type="PANTHER" id="PTHR11742:SF29">
    <property type="entry name" value="ALPHA-1,2-MANNOSIDASE"/>
    <property type="match status" value="1"/>
</dbReference>
<feature type="active site" description="Proton donor" evidence="6">
    <location>
        <position position="481"/>
    </location>
</feature>
<comment type="caution">
    <text evidence="11">The sequence shown here is derived from an EMBL/GenBank/DDBJ whole genome shotgun (WGS) entry which is preliminary data.</text>
</comment>
<dbReference type="FunFam" id="1.50.10.10:FF:000037">
    <property type="entry name" value="alpha-1,2-Mannosidase"/>
    <property type="match status" value="1"/>
</dbReference>
<gene>
    <name evidence="11" type="ORF">CC78DRAFT_536213</name>
</gene>
<dbReference type="GO" id="GO:0005509">
    <property type="term" value="F:calcium ion binding"/>
    <property type="evidence" value="ECO:0007669"/>
    <property type="project" value="InterPro"/>
</dbReference>
<keyword evidence="9 11" id="KW-0326">Glycosidase</keyword>
<dbReference type="OrthoDB" id="8118055at2759"/>
<evidence type="ECO:0000313" key="11">
    <source>
        <dbReference type="EMBL" id="KAF2260726.1"/>
    </source>
</evidence>
<feature type="transmembrane region" description="Helical" evidence="10">
    <location>
        <begin position="46"/>
        <end position="63"/>
    </location>
</feature>
<keyword evidence="5 8" id="KW-1015">Disulfide bond</keyword>
<dbReference type="PRINTS" id="PR00747">
    <property type="entry name" value="GLYHDRLASE47"/>
</dbReference>
<feature type="active site" evidence="6">
    <location>
        <position position="543"/>
    </location>
</feature>
<dbReference type="SUPFAM" id="SSF48225">
    <property type="entry name" value="Seven-hairpin glycosidases"/>
    <property type="match status" value="1"/>
</dbReference>